<evidence type="ECO:0000256" key="1">
    <source>
        <dbReference type="ARBA" id="ARBA00001393"/>
    </source>
</evidence>
<keyword evidence="13" id="KW-0547">Nucleotide-binding</keyword>
<dbReference type="PIRSF" id="PIRSF001455">
    <property type="entry name" value="DHQ_synth"/>
    <property type="match status" value="1"/>
</dbReference>
<evidence type="ECO:0000256" key="9">
    <source>
        <dbReference type="ARBA" id="ARBA00017684"/>
    </source>
</evidence>
<reference evidence="22 23" key="1">
    <citation type="submission" date="2020-05" db="EMBL/GenBank/DDBJ databases">
        <title>Distinct polysaccharide utilization as determinants for interspecies competition between intestinal Prevotella spp.</title>
        <authorList>
            <person name="Galvez E.J.C."/>
            <person name="Iljazovic A."/>
            <person name="Strowig T."/>
        </authorList>
    </citation>
    <scope>NUCLEOTIDE SEQUENCE [LARGE SCALE GENOMIC DNA]</scope>
    <source>
        <strain evidence="22 23">PCHR</strain>
    </source>
</reference>
<dbReference type="InterPro" id="IPR056179">
    <property type="entry name" value="DHQS_C"/>
</dbReference>
<keyword evidence="12" id="KW-0479">Metal-binding</keyword>
<evidence type="ECO:0000256" key="16">
    <source>
        <dbReference type="ARBA" id="ARBA00023141"/>
    </source>
</evidence>
<organism evidence="22 23">
    <name type="scientific">Xylanibacter caecicola</name>
    <dbReference type="NCBI Taxonomy" id="2736294"/>
    <lineage>
        <taxon>Bacteria</taxon>
        <taxon>Pseudomonadati</taxon>
        <taxon>Bacteroidota</taxon>
        <taxon>Bacteroidia</taxon>
        <taxon>Bacteroidales</taxon>
        <taxon>Prevotellaceae</taxon>
        <taxon>Xylanibacter</taxon>
    </lineage>
</organism>
<comment type="catalytic activity">
    <reaction evidence="1">
        <text>7-phospho-2-dehydro-3-deoxy-D-arabino-heptonate = 3-dehydroquinate + phosphate</text>
        <dbReference type="Rhea" id="RHEA:21968"/>
        <dbReference type="ChEBI" id="CHEBI:32364"/>
        <dbReference type="ChEBI" id="CHEBI:43474"/>
        <dbReference type="ChEBI" id="CHEBI:58394"/>
        <dbReference type="EC" id="4.2.3.4"/>
    </reaction>
</comment>
<keyword evidence="14" id="KW-0862">Zinc</keyword>
<keyword evidence="17 22" id="KW-0456">Lyase</keyword>
<comment type="subcellular location">
    <subcellularLocation>
        <location evidence="5">Cytoplasm</location>
    </subcellularLocation>
</comment>
<dbReference type="InterPro" id="IPR016037">
    <property type="entry name" value="DHQ_synth_AroB"/>
</dbReference>
<evidence type="ECO:0000256" key="15">
    <source>
        <dbReference type="ARBA" id="ARBA00023027"/>
    </source>
</evidence>
<dbReference type="NCBIfam" id="TIGR01357">
    <property type="entry name" value="aroB"/>
    <property type="match status" value="1"/>
</dbReference>
<evidence type="ECO:0000256" key="18">
    <source>
        <dbReference type="ARBA" id="ARBA00023285"/>
    </source>
</evidence>
<keyword evidence="18" id="KW-0170">Cobalt</keyword>
<comment type="cofactor">
    <cofactor evidence="3">
        <name>Co(2+)</name>
        <dbReference type="ChEBI" id="CHEBI:48828"/>
    </cofactor>
</comment>
<comment type="function">
    <text evidence="4">Catalyzes the conversion of 3-deoxy-D-arabino-heptulosonate 7-phosphate (DAHP) to dehydroquinate (DHQ).</text>
</comment>
<comment type="similarity">
    <text evidence="7">Belongs to the sugar phosphate cyclases superfamily. Dehydroquinate synthase family.</text>
</comment>
<dbReference type="RefSeq" id="WP_172344890.1">
    <property type="nucleotide sequence ID" value="NZ_CASYYZ010000135.1"/>
</dbReference>
<protein>
    <recommendedName>
        <fullName evidence="9 19">3-dehydroquinate synthase</fullName>
        <ecNumber evidence="8 19">4.2.3.4</ecNumber>
    </recommendedName>
</protein>
<proteinExistence type="inferred from homology"/>
<evidence type="ECO:0000313" key="23">
    <source>
        <dbReference type="Proteomes" id="UP000820977"/>
    </source>
</evidence>
<dbReference type="InterPro" id="IPR030963">
    <property type="entry name" value="DHQ_synth_fam"/>
</dbReference>
<dbReference type="InterPro" id="IPR050071">
    <property type="entry name" value="Dehydroquinate_synthase"/>
</dbReference>
<dbReference type="Gene3D" id="3.40.50.1970">
    <property type="match status" value="1"/>
</dbReference>
<sequence>MEQRVIISKDLQTELEYAVSQCRHDRLFVLTDDVTVNKCWNIIKDYKCLESARMITIPSSDVNKNISSVQHVWTELSRLGATRHSCLINLGGGMVTDLGGFAASTFKRGIDFINIPTTLLSIIDASVGGKTGFNFNGLKNEIGVFNDSRFVILSTVFLNTLDINNILSGYAEMLKHGLISDTDTWARLVSFDLSAPDMAELGAMIADNVKVKERIVEADHEEKGIRKALNLGHTAGHAFESMAIKRGKPMLHGYAVAYGMVCELYLCATKMNFPLDKMRQTVSFIRQHYGMFDFTCNDYNELLELMSHDKKNVNGIINFTLLGDIGDIHIDQTATKKEIFEAFDFCREG</sequence>
<dbReference type="Gene3D" id="1.20.1090.10">
    <property type="entry name" value="Dehydroquinate synthase-like - alpha domain"/>
    <property type="match status" value="1"/>
</dbReference>
<evidence type="ECO:0000256" key="8">
    <source>
        <dbReference type="ARBA" id="ARBA00013031"/>
    </source>
</evidence>
<dbReference type="PANTHER" id="PTHR43622">
    <property type="entry name" value="3-DEHYDROQUINATE SYNTHASE"/>
    <property type="match status" value="1"/>
</dbReference>
<comment type="cofactor">
    <cofactor evidence="2">
        <name>NAD(+)</name>
        <dbReference type="ChEBI" id="CHEBI:57540"/>
    </cofactor>
</comment>
<evidence type="ECO:0000256" key="14">
    <source>
        <dbReference type="ARBA" id="ARBA00022833"/>
    </source>
</evidence>
<keyword evidence="23" id="KW-1185">Reference proteome</keyword>
<dbReference type="Pfam" id="PF01761">
    <property type="entry name" value="DHQ_synthase"/>
    <property type="match status" value="1"/>
</dbReference>
<evidence type="ECO:0000259" key="21">
    <source>
        <dbReference type="Pfam" id="PF24621"/>
    </source>
</evidence>
<keyword evidence="11" id="KW-0028">Amino-acid biosynthesis</keyword>
<evidence type="ECO:0000256" key="11">
    <source>
        <dbReference type="ARBA" id="ARBA00022605"/>
    </source>
</evidence>
<dbReference type="PANTHER" id="PTHR43622:SF7">
    <property type="entry name" value="3-DEHYDROQUINATE SYNTHASE, CHLOROPLASTIC"/>
    <property type="match status" value="1"/>
</dbReference>
<name>A0ABX2B1N3_9BACT</name>
<dbReference type="GO" id="GO:0003856">
    <property type="term" value="F:3-dehydroquinate synthase activity"/>
    <property type="evidence" value="ECO:0007669"/>
    <property type="project" value="UniProtKB-EC"/>
</dbReference>
<evidence type="ECO:0000256" key="5">
    <source>
        <dbReference type="ARBA" id="ARBA00004496"/>
    </source>
</evidence>
<dbReference type="Pfam" id="PF24621">
    <property type="entry name" value="DHQS_C"/>
    <property type="match status" value="1"/>
</dbReference>
<evidence type="ECO:0000256" key="17">
    <source>
        <dbReference type="ARBA" id="ARBA00023239"/>
    </source>
</evidence>
<evidence type="ECO:0000256" key="3">
    <source>
        <dbReference type="ARBA" id="ARBA00001941"/>
    </source>
</evidence>
<accession>A0ABX2B1N3</accession>
<dbReference type="EMBL" id="JABKKJ010000011">
    <property type="protein sequence ID" value="NPE25424.1"/>
    <property type="molecule type" value="Genomic_DNA"/>
</dbReference>
<dbReference type="SUPFAM" id="SSF56796">
    <property type="entry name" value="Dehydroquinate synthase-like"/>
    <property type="match status" value="1"/>
</dbReference>
<feature type="domain" description="3-dehydroquinate synthase N-terminal" evidence="20">
    <location>
        <begin position="55"/>
        <end position="166"/>
    </location>
</feature>
<dbReference type="EC" id="4.2.3.4" evidence="8 19"/>
<evidence type="ECO:0000313" key="22">
    <source>
        <dbReference type="EMBL" id="NPE25424.1"/>
    </source>
</evidence>
<evidence type="ECO:0000256" key="7">
    <source>
        <dbReference type="ARBA" id="ARBA00005412"/>
    </source>
</evidence>
<evidence type="ECO:0000256" key="10">
    <source>
        <dbReference type="ARBA" id="ARBA00022490"/>
    </source>
</evidence>
<evidence type="ECO:0000259" key="20">
    <source>
        <dbReference type="Pfam" id="PF01761"/>
    </source>
</evidence>
<comment type="pathway">
    <text evidence="6">Metabolic intermediate biosynthesis; chorismate biosynthesis; chorismate from D-erythrose 4-phosphate and phosphoenolpyruvate: step 2/7.</text>
</comment>
<dbReference type="Proteomes" id="UP000820977">
    <property type="component" value="Unassembled WGS sequence"/>
</dbReference>
<keyword evidence="15" id="KW-0520">NAD</keyword>
<comment type="caution">
    <text evidence="22">The sequence shown here is derived from an EMBL/GenBank/DDBJ whole genome shotgun (WGS) entry which is preliminary data.</text>
</comment>
<dbReference type="CDD" id="cd08195">
    <property type="entry name" value="DHQS"/>
    <property type="match status" value="1"/>
</dbReference>
<evidence type="ECO:0000256" key="13">
    <source>
        <dbReference type="ARBA" id="ARBA00022741"/>
    </source>
</evidence>
<evidence type="ECO:0000256" key="4">
    <source>
        <dbReference type="ARBA" id="ARBA00003485"/>
    </source>
</evidence>
<feature type="domain" description="3-dehydroquinate synthase C-terminal" evidence="21">
    <location>
        <begin position="169"/>
        <end position="312"/>
    </location>
</feature>
<gene>
    <name evidence="22" type="primary">aroB</name>
    <name evidence="22" type="ORF">HPS54_07860</name>
</gene>
<keyword evidence="16" id="KW-0057">Aromatic amino acid biosynthesis</keyword>
<evidence type="ECO:0000256" key="6">
    <source>
        <dbReference type="ARBA" id="ARBA00004661"/>
    </source>
</evidence>
<dbReference type="InterPro" id="IPR030960">
    <property type="entry name" value="DHQS/DOIS_N"/>
</dbReference>
<keyword evidence="10" id="KW-0963">Cytoplasm</keyword>
<evidence type="ECO:0000256" key="19">
    <source>
        <dbReference type="NCBIfam" id="TIGR01357"/>
    </source>
</evidence>
<evidence type="ECO:0000256" key="2">
    <source>
        <dbReference type="ARBA" id="ARBA00001911"/>
    </source>
</evidence>
<evidence type="ECO:0000256" key="12">
    <source>
        <dbReference type="ARBA" id="ARBA00022723"/>
    </source>
</evidence>